<feature type="compositionally biased region" description="Basic residues" evidence="1">
    <location>
        <begin position="1"/>
        <end position="14"/>
    </location>
</feature>
<reference evidence="2 3" key="1">
    <citation type="submission" date="2020-09" db="EMBL/GenBank/DDBJ databases">
        <title>De no assembly of potato wild relative species, Solanum commersonii.</title>
        <authorList>
            <person name="Cho K."/>
        </authorList>
    </citation>
    <scope>NUCLEOTIDE SEQUENCE [LARGE SCALE GENOMIC DNA]</scope>
    <source>
        <strain evidence="2">LZ3.2</strain>
        <tissue evidence="2">Leaf</tissue>
    </source>
</reference>
<evidence type="ECO:0000313" key="2">
    <source>
        <dbReference type="EMBL" id="KAG5582857.1"/>
    </source>
</evidence>
<dbReference type="OrthoDB" id="1305562at2759"/>
<accession>A0A9J5X3L9</accession>
<evidence type="ECO:0000313" key="3">
    <source>
        <dbReference type="Proteomes" id="UP000824120"/>
    </source>
</evidence>
<dbReference type="Proteomes" id="UP000824120">
    <property type="component" value="Chromosome 10"/>
</dbReference>
<dbReference type="EMBL" id="JACXVP010000010">
    <property type="protein sequence ID" value="KAG5582857.1"/>
    <property type="molecule type" value="Genomic_DNA"/>
</dbReference>
<gene>
    <name evidence="2" type="ORF">H5410_053484</name>
</gene>
<evidence type="ECO:0000256" key="1">
    <source>
        <dbReference type="SAM" id="MobiDB-lite"/>
    </source>
</evidence>
<sequence length="145" mass="17211">MSNHRQTHRSSRNRTHIDSSPNYRNHQQRQQQRSYNPRTSRGPNFGALYNRDNEDDNHDHEVKEVKEDYLLKYLKIRTYYGEDEIDFEVESDICAICQCEYEDEESIGELALRTQISYGLHQTVAAEQESLPHMQSKSFAFHRNS</sequence>
<feature type="region of interest" description="Disordered" evidence="1">
    <location>
        <begin position="1"/>
        <end position="61"/>
    </location>
</feature>
<name>A0A9J5X3L9_SOLCO</name>
<dbReference type="AlphaFoldDB" id="A0A9J5X3L9"/>
<protein>
    <submittedName>
        <fullName evidence="2">Uncharacterized protein</fullName>
    </submittedName>
</protein>
<organism evidence="2 3">
    <name type="scientific">Solanum commersonii</name>
    <name type="common">Commerson's wild potato</name>
    <name type="synonym">Commerson's nightshade</name>
    <dbReference type="NCBI Taxonomy" id="4109"/>
    <lineage>
        <taxon>Eukaryota</taxon>
        <taxon>Viridiplantae</taxon>
        <taxon>Streptophyta</taxon>
        <taxon>Embryophyta</taxon>
        <taxon>Tracheophyta</taxon>
        <taxon>Spermatophyta</taxon>
        <taxon>Magnoliopsida</taxon>
        <taxon>eudicotyledons</taxon>
        <taxon>Gunneridae</taxon>
        <taxon>Pentapetalae</taxon>
        <taxon>asterids</taxon>
        <taxon>lamiids</taxon>
        <taxon>Solanales</taxon>
        <taxon>Solanaceae</taxon>
        <taxon>Solanoideae</taxon>
        <taxon>Solaneae</taxon>
        <taxon>Solanum</taxon>
    </lineage>
</organism>
<comment type="caution">
    <text evidence="2">The sequence shown here is derived from an EMBL/GenBank/DDBJ whole genome shotgun (WGS) entry which is preliminary data.</text>
</comment>
<keyword evidence="3" id="KW-1185">Reference proteome</keyword>
<proteinExistence type="predicted"/>